<protein>
    <submittedName>
        <fullName evidence="3">Aminomethyl transferase family protein</fullName>
    </submittedName>
    <submittedName>
        <fullName evidence="4">Aminomethyltransferase</fullName>
    </submittedName>
</protein>
<keyword evidence="4" id="KW-0808">Transferase</keyword>
<dbReference type="Proteomes" id="UP000296733">
    <property type="component" value="Plasmid unnamed2"/>
</dbReference>
<dbReference type="OrthoDB" id="349923at2157"/>
<evidence type="ECO:0000259" key="2">
    <source>
        <dbReference type="Pfam" id="PF01571"/>
    </source>
</evidence>
<dbReference type="EMBL" id="CP031313">
    <property type="protein sequence ID" value="QCC49403.1"/>
    <property type="molecule type" value="Genomic_DNA"/>
</dbReference>
<feature type="compositionally biased region" description="Basic and acidic residues" evidence="1">
    <location>
        <begin position="426"/>
        <end position="440"/>
    </location>
</feature>
<dbReference type="InterPro" id="IPR006222">
    <property type="entry name" value="GCVT_N"/>
</dbReference>
<evidence type="ECO:0000313" key="4">
    <source>
        <dbReference type="EMBL" id="SEG62457.1"/>
    </source>
</evidence>
<dbReference type="Pfam" id="PF01571">
    <property type="entry name" value="GCV_T"/>
    <property type="match status" value="1"/>
</dbReference>
<dbReference type="PANTHER" id="PTHR43757:SF2">
    <property type="entry name" value="AMINOMETHYLTRANSFERASE, MITOCHONDRIAL"/>
    <property type="match status" value="1"/>
</dbReference>
<dbReference type="RefSeq" id="WP_103992577.1">
    <property type="nucleotide sequence ID" value="NZ_CP031313.1"/>
</dbReference>
<dbReference type="PANTHER" id="PTHR43757">
    <property type="entry name" value="AMINOMETHYLTRANSFERASE"/>
    <property type="match status" value="1"/>
</dbReference>
<dbReference type="AlphaFoldDB" id="A0A1H6BPX8"/>
<reference evidence="4 5" key="1">
    <citation type="submission" date="2016-10" db="EMBL/GenBank/DDBJ databases">
        <authorList>
            <person name="de Groot N.N."/>
        </authorList>
    </citation>
    <scope>NUCLEOTIDE SEQUENCE [LARGE SCALE GENOMIC DNA]</scope>
    <source>
        <strain evidence="4 5">CGMCC 1.10331</strain>
    </source>
</reference>
<proteinExistence type="predicted"/>
<feature type="domain" description="GCVT N-terminal" evidence="2">
    <location>
        <begin position="40"/>
        <end position="245"/>
    </location>
</feature>
<evidence type="ECO:0000313" key="5">
    <source>
        <dbReference type="Proteomes" id="UP000236740"/>
    </source>
</evidence>
<keyword evidence="5" id="KW-1185">Reference proteome</keyword>
<geneLocation type="plasmid" evidence="3">
    <name>unnamed2</name>
</geneLocation>
<accession>A0A1H6BPX8</accession>
<organism evidence="4 5">
    <name type="scientific">Halobellus limi</name>
    <dbReference type="NCBI Taxonomy" id="699433"/>
    <lineage>
        <taxon>Archaea</taxon>
        <taxon>Methanobacteriati</taxon>
        <taxon>Methanobacteriota</taxon>
        <taxon>Stenosarchaea group</taxon>
        <taxon>Halobacteria</taxon>
        <taxon>Halobacteriales</taxon>
        <taxon>Haloferacaceae</taxon>
        <taxon>Halobellus</taxon>
    </lineage>
</organism>
<name>A0A1H6BPX8_9EURY</name>
<dbReference type="InterPro" id="IPR028896">
    <property type="entry name" value="GcvT/YgfZ/DmdA"/>
</dbReference>
<reference evidence="3 6" key="2">
    <citation type="journal article" date="2019" name="Nat. Commun.">
        <title>A new type of DNA phosphorothioation-based antiviral system in archaea.</title>
        <authorList>
            <person name="Xiong L."/>
            <person name="Liu S."/>
            <person name="Chen S."/>
            <person name="Xiao Y."/>
            <person name="Zhu B."/>
            <person name="Gao Y."/>
            <person name="Zhang Y."/>
            <person name="Chen B."/>
            <person name="Luo J."/>
            <person name="Deng Z."/>
            <person name="Chen X."/>
            <person name="Wang L."/>
            <person name="Chen S."/>
        </authorList>
    </citation>
    <scope>NUCLEOTIDE SEQUENCE [LARGE SCALE GENOMIC DNA]</scope>
    <source>
        <strain evidence="3 6">CGMCC 1.10331</strain>
        <plasmid evidence="3 6">unnamed2</plasmid>
    </source>
</reference>
<evidence type="ECO:0000313" key="3">
    <source>
        <dbReference type="EMBL" id="QCC49403.1"/>
    </source>
</evidence>
<dbReference type="EMBL" id="FNVN01000005">
    <property type="protein sequence ID" value="SEG62457.1"/>
    <property type="molecule type" value="Genomic_DNA"/>
</dbReference>
<dbReference type="SUPFAM" id="SSF103025">
    <property type="entry name" value="Folate-binding domain"/>
    <property type="match status" value="1"/>
</dbReference>
<dbReference type="InterPro" id="IPR027266">
    <property type="entry name" value="TrmE/GcvT-like"/>
</dbReference>
<dbReference type="Proteomes" id="UP000236740">
    <property type="component" value="Unassembled WGS sequence"/>
</dbReference>
<evidence type="ECO:0000256" key="1">
    <source>
        <dbReference type="SAM" id="MobiDB-lite"/>
    </source>
</evidence>
<keyword evidence="3" id="KW-0614">Plasmid</keyword>
<dbReference type="Gene3D" id="3.30.1360.120">
    <property type="entry name" value="Probable tRNA modification gtpase trme, domain 1"/>
    <property type="match status" value="1"/>
</dbReference>
<gene>
    <name evidence="3" type="ORF">DV707_16820</name>
    <name evidence="4" type="ORF">SAMN04488133_2899</name>
</gene>
<dbReference type="GeneID" id="39859785"/>
<dbReference type="KEGG" id="hlm:DV707_16820"/>
<dbReference type="GO" id="GO:0032259">
    <property type="term" value="P:methylation"/>
    <property type="evidence" value="ECO:0007669"/>
    <property type="project" value="UniProtKB-KW"/>
</dbReference>
<evidence type="ECO:0000313" key="6">
    <source>
        <dbReference type="Proteomes" id="UP000296733"/>
    </source>
</evidence>
<keyword evidence="4" id="KW-0489">Methyltransferase</keyword>
<feature type="region of interest" description="Disordered" evidence="1">
    <location>
        <begin position="401"/>
        <end position="440"/>
    </location>
</feature>
<dbReference type="GO" id="GO:0008168">
    <property type="term" value="F:methyltransferase activity"/>
    <property type="evidence" value="ECO:0007669"/>
    <property type="project" value="UniProtKB-KW"/>
</dbReference>
<sequence>MTANFIEVDESDIDPEEVLREGEEPLWGGKEVTWGQELTREYTNWIEEQRSWRETVALGDMTYMLNLHVKGSDAIKLFDDTSINNFDGFDVGECKHAVQCNHNGKIISEGVVEYIDEEHLAIQGFPAPYLIHCADVGDYDVSTEVVKDHVYEVIGPNAPDVMASIATEDVLDIPFMNLSHIEIADHDVIAIRHSLAGVPGFELLIPGDAADEVRASIVDAGKEYGLREVGTRTWYTTRIESGLPQGNLDYIPALYTDSVPSAFSTDGSFQSDDITDWYRSPVEFGWGHYADLDGDYPGRDALEREIENPVRKLVTLEWDREDVADIYGSFFRQGDTYKFQEFPTKQRVGVRADEVRKDGKLIGVSTTPGYMYPFQQMLSLTTIDVEYSDPGTEVTVLWGEGDNPSNPMIERHTQKEVSATVAPAPYEDKDRRAEFTDGSV</sequence>